<name>A0ABT2EQV1_9BACT</name>
<dbReference type="SUPFAM" id="SSF51735">
    <property type="entry name" value="NAD(P)-binding Rossmann-fold domains"/>
    <property type="match status" value="1"/>
</dbReference>
<dbReference type="InterPro" id="IPR036291">
    <property type="entry name" value="NAD(P)-bd_dom_sf"/>
</dbReference>
<evidence type="ECO:0000259" key="1">
    <source>
        <dbReference type="Pfam" id="PF01408"/>
    </source>
</evidence>
<protein>
    <submittedName>
        <fullName evidence="3">Dehydrogenase</fullName>
    </submittedName>
</protein>
<dbReference type="Pfam" id="PF22725">
    <property type="entry name" value="GFO_IDH_MocA_C3"/>
    <property type="match status" value="1"/>
</dbReference>
<dbReference type="InterPro" id="IPR000683">
    <property type="entry name" value="Gfo/Idh/MocA-like_OxRdtase_N"/>
</dbReference>
<sequence length="437" mass="48460">MPREMTRRDFLKATTMVGVLASAGRRSFGQSSDQINVAIIGTGEHGRTLLGYLLKIPSLDVEMLRLFLDLTEREEATFRVPNFKVAALCDIYEPHLKRALDIVGQPVPTYGDYRRILDDKDIHAVIVATPPHTHKQIVLDALQAGKHVWCEPPLALNLEDAKAIVKAATQANTVFQVGLQKRYNPTYSHSVKFMRTGVLGKPALVHAQWHRKTSWRLPVRDQALERQVNWKLYRETSGGLLTEVALHQFDVARWFLGSLPISVTAWGSTVLWQDGREVPDTVQCVLEFPNGVRMTYHATLTNSFQATYEFFSGEFGTIYLSGAIGVLFKEADAPSLGWEVYAQRHRLGREEGYMLVASATKLLELGKEPGEVGFADRLENNEFVVALIRFAMAISEGKKVAAGALQGLEATAIALKAVEALTTGSTQAIKASDLQLD</sequence>
<comment type="caution">
    <text evidence="3">The sequence shown here is derived from an EMBL/GenBank/DDBJ whole genome shotgun (WGS) entry which is preliminary data.</text>
</comment>
<dbReference type="InterPro" id="IPR050463">
    <property type="entry name" value="Gfo/Idh/MocA_oxidrdct_glycsds"/>
</dbReference>
<dbReference type="PANTHER" id="PTHR43818:SF12">
    <property type="entry name" value="NADH-DEPENDENT DEHYDROGENASE-RELATED"/>
    <property type="match status" value="1"/>
</dbReference>
<proteinExistence type="predicted"/>
<dbReference type="Gene3D" id="3.40.50.720">
    <property type="entry name" value="NAD(P)-binding Rossmann-like Domain"/>
    <property type="match status" value="1"/>
</dbReference>
<feature type="domain" description="Gfo/Idh/MocA-like oxidoreductase N-terminal" evidence="1">
    <location>
        <begin position="35"/>
        <end position="178"/>
    </location>
</feature>
<dbReference type="PROSITE" id="PS51318">
    <property type="entry name" value="TAT"/>
    <property type="match status" value="1"/>
</dbReference>
<dbReference type="NCBIfam" id="TIGR01409">
    <property type="entry name" value="TAT_signal_seq"/>
    <property type="match status" value="1"/>
</dbReference>
<keyword evidence="4" id="KW-1185">Reference proteome</keyword>
<dbReference type="EMBL" id="JANUCP010000005">
    <property type="protein sequence ID" value="MCS3920329.1"/>
    <property type="molecule type" value="Genomic_DNA"/>
</dbReference>
<organism evidence="3 4">
    <name type="scientific">Candidatus Fervidibacter sacchari</name>
    <dbReference type="NCBI Taxonomy" id="1448929"/>
    <lineage>
        <taxon>Bacteria</taxon>
        <taxon>Candidatus Fervidibacterota</taxon>
        <taxon>Candidatus Fervidibacter</taxon>
    </lineage>
</organism>
<dbReference type="Pfam" id="PF01408">
    <property type="entry name" value="GFO_IDH_MocA"/>
    <property type="match status" value="1"/>
</dbReference>
<dbReference type="InterPro" id="IPR055170">
    <property type="entry name" value="GFO_IDH_MocA-like_dom"/>
</dbReference>
<dbReference type="Proteomes" id="UP001204798">
    <property type="component" value="Unassembled WGS sequence"/>
</dbReference>
<accession>A0ABT2EQV1</accession>
<dbReference type="InterPro" id="IPR019546">
    <property type="entry name" value="TAT_signal_bac_arc"/>
</dbReference>
<reference evidence="3 4" key="1">
    <citation type="submission" date="2022-08" db="EMBL/GenBank/DDBJ databases">
        <title>Bacterial and archaeal communities from various locations to study Microbial Dark Matter (Phase II).</title>
        <authorList>
            <person name="Stepanauskas R."/>
        </authorList>
    </citation>
    <scope>NUCLEOTIDE SEQUENCE [LARGE SCALE GENOMIC DNA]</scope>
    <source>
        <strain evidence="3 4">PD1</strain>
    </source>
</reference>
<evidence type="ECO:0000259" key="2">
    <source>
        <dbReference type="Pfam" id="PF22725"/>
    </source>
</evidence>
<dbReference type="PANTHER" id="PTHR43818">
    <property type="entry name" value="BCDNA.GH03377"/>
    <property type="match status" value="1"/>
</dbReference>
<evidence type="ECO:0000313" key="3">
    <source>
        <dbReference type="EMBL" id="MCS3920329.1"/>
    </source>
</evidence>
<feature type="domain" description="GFO/IDH/MocA-like oxidoreductase" evidence="2">
    <location>
        <begin position="194"/>
        <end position="310"/>
    </location>
</feature>
<dbReference type="RefSeq" id="WP_259099073.1">
    <property type="nucleotide sequence ID" value="NZ_CP130454.1"/>
</dbReference>
<gene>
    <name evidence="3" type="ORF">M2350_002758</name>
</gene>
<dbReference type="Gene3D" id="3.30.360.10">
    <property type="entry name" value="Dihydrodipicolinate Reductase, domain 2"/>
    <property type="match status" value="1"/>
</dbReference>
<dbReference type="InterPro" id="IPR006311">
    <property type="entry name" value="TAT_signal"/>
</dbReference>
<dbReference type="SUPFAM" id="SSF55347">
    <property type="entry name" value="Glyceraldehyde-3-phosphate dehydrogenase-like, C-terminal domain"/>
    <property type="match status" value="1"/>
</dbReference>
<evidence type="ECO:0000313" key="4">
    <source>
        <dbReference type="Proteomes" id="UP001204798"/>
    </source>
</evidence>